<organism evidence="1 2">
    <name type="scientific">Rubroshorea leprosula</name>
    <dbReference type="NCBI Taxonomy" id="152421"/>
    <lineage>
        <taxon>Eukaryota</taxon>
        <taxon>Viridiplantae</taxon>
        <taxon>Streptophyta</taxon>
        <taxon>Embryophyta</taxon>
        <taxon>Tracheophyta</taxon>
        <taxon>Spermatophyta</taxon>
        <taxon>Magnoliopsida</taxon>
        <taxon>eudicotyledons</taxon>
        <taxon>Gunneridae</taxon>
        <taxon>Pentapetalae</taxon>
        <taxon>rosids</taxon>
        <taxon>malvids</taxon>
        <taxon>Malvales</taxon>
        <taxon>Dipterocarpaceae</taxon>
        <taxon>Rubroshorea</taxon>
    </lineage>
</organism>
<dbReference type="EMBL" id="BPVZ01000003">
    <property type="protein sequence ID" value="GKU89399.1"/>
    <property type="molecule type" value="Genomic_DNA"/>
</dbReference>
<comment type="caution">
    <text evidence="1">The sequence shown here is derived from an EMBL/GenBank/DDBJ whole genome shotgun (WGS) entry which is preliminary data.</text>
</comment>
<sequence>MWFGSIVSHALCVYRSRGLRTQVYNLNLILTGLLAQKIPPISDP</sequence>
<keyword evidence="2" id="KW-1185">Reference proteome</keyword>
<evidence type="ECO:0000313" key="2">
    <source>
        <dbReference type="Proteomes" id="UP001054252"/>
    </source>
</evidence>
<accession>A0AAV5HV30</accession>
<protein>
    <submittedName>
        <fullName evidence="1">Uncharacterized protein</fullName>
    </submittedName>
</protein>
<name>A0AAV5HV30_9ROSI</name>
<gene>
    <name evidence="1" type="ORF">SLEP1_g3540</name>
</gene>
<proteinExistence type="predicted"/>
<dbReference type="Proteomes" id="UP001054252">
    <property type="component" value="Unassembled WGS sequence"/>
</dbReference>
<evidence type="ECO:0000313" key="1">
    <source>
        <dbReference type="EMBL" id="GKU89399.1"/>
    </source>
</evidence>
<reference evidence="1 2" key="1">
    <citation type="journal article" date="2021" name="Commun. Biol.">
        <title>The genome of Shorea leprosula (Dipterocarpaceae) highlights the ecological relevance of drought in aseasonal tropical rainforests.</title>
        <authorList>
            <person name="Ng K.K.S."/>
            <person name="Kobayashi M.J."/>
            <person name="Fawcett J.A."/>
            <person name="Hatakeyama M."/>
            <person name="Paape T."/>
            <person name="Ng C.H."/>
            <person name="Ang C.C."/>
            <person name="Tnah L.H."/>
            <person name="Lee C.T."/>
            <person name="Nishiyama T."/>
            <person name="Sese J."/>
            <person name="O'Brien M.J."/>
            <person name="Copetti D."/>
            <person name="Mohd Noor M.I."/>
            <person name="Ong R.C."/>
            <person name="Putra M."/>
            <person name="Sireger I.Z."/>
            <person name="Indrioko S."/>
            <person name="Kosugi Y."/>
            <person name="Izuno A."/>
            <person name="Isagi Y."/>
            <person name="Lee S.L."/>
            <person name="Shimizu K.K."/>
        </authorList>
    </citation>
    <scope>NUCLEOTIDE SEQUENCE [LARGE SCALE GENOMIC DNA]</scope>
    <source>
        <strain evidence="1">214</strain>
    </source>
</reference>
<dbReference type="AlphaFoldDB" id="A0AAV5HV30"/>